<gene>
    <name evidence="5" type="ORF">SAMN04488238_105254</name>
</gene>
<keyword evidence="2" id="KW-0238">DNA-binding</keyword>
<keyword evidence="1" id="KW-0805">Transcription regulation</keyword>
<feature type="domain" description="HTH luxR-type" evidence="4">
    <location>
        <begin position="161"/>
        <end position="226"/>
    </location>
</feature>
<dbReference type="OrthoDB" id="3679796at2"/>
<dbReference type="EMBL" id="FNOM01000005">
    <property type="protein sequence ID" value="SDX12677.1"/>
    <property type="molecule type" value="Genomic_DNA"/>
</dbReference>
<dbReference type="Pfam" id="PF03472">
    <property type="entry name" value="Autoind_bind"/>
    <property type="match status" value="1"/>
</dbReference>
<dbReference type="Proteomes" id="UP000198539">
    <property type="component" value="Unassembled WGS sequence"/>
</dbReference>
<protein>
    <submittedName>
        <fullName evidence="5">LuxR family transcriptional regulator</fullName>
    </submittedName>
</protein>
<dbReference type="PANTHER" id="PTHR44688:SF16">
    <property type="entry name" value="DNA-BINDING TRANSCRIPTIONAL ACTIVATOR DEVR_DOSR"/>
    <property type="match status" value="1"/>
</dbReference>
<dbReference type="Gene3D" id="1.10.10.10">
    <property type="entry name" value="Winged helix-like DNA-binding domain superfamily/Winged helix DNA-binding domain"/>
    <property type="match status" value="1"/>
</dbReference>
<dbReference type="PROSITE" id="PS50043">
    <property type="entry name" value="HTH_LUXR_2"/>
    <property type="match status" value="1"/>
</dbReference>
<dbReference type="RefSeq" id="WP_092888931.1">
    <property type="nucleotide sequence ID" value="NZ_CP061502.1"/>
</dbReference>
<keyword evidence="6" id="KW-1185">Reference proteome</keyword>
<organism evidence="5 6">
    <name type="scientific">Roseicitreum antarcticum</name>
    <dbReference type="NCBI Taxonomy" id="564137"/>
    <lineage>
        <taxon>Bacteria</taxon>
        <taxon>Pseudomonadati</taxon>
        <taxon>Pseudomonadota</taxon>
        <taxon>Alphaproteobacteria</taxon>
        <taxon>Rhodobacterales</taxon>
        <taxon>Paracoccaceae</taxon>
        <taxon>Roseicitreum</taxon>
    </lineage>
</organism>
<sequence length="229" mass="24829">MAAIPDFVDAVFRACPPDALGFVYDYSTAPFSADPDEFVLPVVIEARGRAERLAADWCARLYRADPVQNLAAEITRPFAWSYHRKEPSPIAQDLDRAEVGEVSERLLSWQLSRGVTVPLHLPRQGFATATVFLPEGGNATACLAEFALAAHRLQDSVLAALPRPRNPLSPREAECLTLTAKGLSAKQIAHALARSESMVVKHLQAAGAKLGARNRSHAVALAQGQGWTR</sequence>
<name>A0A1H2Z5S0_9RHOB</name>
<evidence type="ECO:0000256" key="2">
    <source>
        <dbReference type="ARBA" id="ARBA00023125"/>
    </source>
</evidence>
<evidence type="ECO:0000256" key="3">
    <source>
        <dbReference type="ARBA" id="ARBA00023163"/>
    </source>
</evidence>
<dbReference type="SMART" id="SM00421">
    <property type="entry name" value="HTH_LUXR"/>
    <property type="match status" value="1"/>
</dbReference>
<dbReference type="Gene3D" id="3.30.450.80">
    <property type="entry name" value="Transcription factor LuxR-like, autoinducer-binding domain"/>
    <property type="match status" value="1"/>
</dbReference>
<dbReference type="AlphaFoldDB" id="A0A1H2Z5S0"/>
<dbReference type="InterPro" id="IPR005143">
    <property type="entry name" value="TF_LuxR_autoind-bd_dom"/>
</dbReference>
<dbReference type="STRING" id="564137.SAMN04488238_105254"/>
<dbReference type="Pfam" id="PF00196">
    <property type="entry name" value="GerE"/>
    <property type="match status" value="1"/>
</dbReference>
<keyword evidence="3" id="KW-0804">Transcription</keyword>
<dbReference type="CDD" id="cd06170">
    <property type="entry name" value="LuxR_C_like"/>
    <property type="match status" value="1"/>
</dbReference>
<accession>A0A1H2Z5S0</accession>
<dbReference type="PANTHER" id="PTHR44688">
    <property type="entry name" value="DNA-BINDING TRANSCRIPTIONAL ACTIVATOR DEVR_DOSR"/>
    <property type="match status" value="1"/>
</dbReference>
<dbReference type="InterPro" id="IPR000792">
    <property type="entry name" value="Tscrpt_reg_LuxR_C"/>
</dbReference>
<dbReference type="InterPro" id="IPR016032">
    <property type="entry name" value="Sig_transdc_resp-reg_C-effctor"/>
</dbReference>
<dbReference type="InterPro" id="IPR036388">
    <property type="entry name" value="WH-like_DNA-bd_sf"/>
</dbReference>
<evidence type="ECO:0000256" key="1">
    <source>
        <dbReference type="ARBA" id="ARBA00023015"/>
    </source>
</evidence>
<evidence type="ECO:0000313" key="6">
    <source>
        <dbReference type="Proteomes" id="UP000198539"/>
    </source>
</evidence>
<reference evidence="5 6" key="1">
    <citation type="submission" date="2016-10" db="EMBL/GenBank/DDBJ databases">
        <authorList>
            <person name="de Groot N.N."/>
        </authorList>
    </citation>
    <scope>NUCLEOTIDE SEQUENCE [LARGE SCALE GENOMIC DNA]</scope>
    <source>
        <strain evidence="5 6">CGMCC 1.8894</strain>
    </source>
</reference>
<evidence type="ECO:0000259" key="4">
    <source>
        <dbReference type="PROSITE" id="PS50043"/>
    </source>
</evidence>
<evidence type="ECO:0000313" key="5">
    <source>
        <dbReference type="EMBL" id="SDX12677.1"/>
    </source>
</evidence>
<proteinExistence type="predicted"/>
<dbReference type="SUPFAM" id="SSF75516">
    <property type="entry name" value="Pheromone-binding domain of LuxR-like quorum-sensing transcription factors"/>
    <property type="match status" value="1"/>
</dbReference>
<dbReference type="GO" id="GO:0003677">
    <property type="term" value="F:DNA binding"/>
    <property type="evidence" value="ECO:0007669"/>
    <property type="project" value="UniProtKB-KW"/>
</dbReference>
<dbReference type="GO" id="GO:0006355">
    <property type="term" value="P:regulation of DNA-templated transcription"/>
    <property type="evidence" value="ECO:0007669"/>
    <property type="project" value="InterPro"/>
</dbReference>
<dbReference type="InterPro" id="IPR036693">
    <property type="entry name" value="TF_LuxR_autoind-bd_dom_sf"/>
</dbReference>
<dbReference type="SUPFAM" id="SSF46894">
    <property type="entry name" value="C-terminal effector domain of the bipartite response regulators"/>
    <property type="match status" value="1"/>
</dbReference>